<dbReference type="InterPro" id="IPR036812">
    <property type="entry name" value="NAD(P)_OxRdtase_dom_sf"/>
</dbReference>
<comment type="similarity">
    <text evidence="1">Belongs to the aldo/keto reductase family.</text>
</comment>
<protein>
    <submittedName>
        <fullName evidence="8">Aldo/keto reductase</fullName>
    </submittedName>
</protein>
<dbReference type="PANTHER" id="PTHR43827:SF3">
    <property type="entry name" value="NADP-DEPENDENT OXIDOREDUCTASE DOMAIN-CONTAINING PROTEIN"/>
    <property type="match status" value="1"/>
</dbReference>
<sequence>MDLPRLGFGTYGRTGPEGRDAILAALEIGYRHLDTAQTYDTEREVGEAVRLSGLPRDEVFVTTKVSEGNLGEGQVIPSLERSLEASGLDHVDLALIHWPARKGGPAPEVYLRQLSEAKARGLARQIGVSNFTIALIEEARSILGDGVILTNQVELNPWFRNRKLADHCMSRGIVVTCYEPLARGKVGADPVLQRIAARHRATPEQVALAWELAQGYAVIPTSRNPDRIAQNFAAQDLALSSDELAEIDTLDRGIRSIDPDWGPVWD</sequence>
<dbReference type="InterPro" id="IPR020471">
    <property type="entry name" value="AKR"/>
</dbReference>
<reference evidence="8 9" key="1">
    <citation type="submission" date="2019-06" db="EMBL/GenBank/DDBJ databases">
        <title>YIM 131921 draft genome.</title>
        <authorList>
            <person name="Jiang L."/>
        </authorList>
    </citation>
    <scope>NUCLEOTIDE SEQUENCE [LARGE SCALE GENOMIC DNA]</scope>
    <source>
        <strain evidence="8 9">YIM 131921</strain>
    </source>
</reference>
<keyword evidence="2" id="KW-0521">NADP</keyword>
<dbReference type="PROSITE" id="PS00798">
    <property type="entry name" value="ALDOKETO_REDUCTASE_1"/>
    <property type="match status" value="1"/>
</dbReference>
<dbReference type="PROSITE" id="PS00062">
    <property type="entry name" value="ALDOKETO_REDUCTASE_2"/>
    <property type="match status" value="1"/>
</dbReference>
<evidence type="ECO:0000256" key="2">
    <source>
        <dbReference type="ARBA" id="ARBA00022857"/>
    </source>
</evidence>
<evidence type="ECO:0000313" key="8">
    <source>
        <dbReference type="EMBL" id="TNC51653.1"/>
    </source>
</evidence>
<keyword evidence="3" id="KW-0560">Oxidoreductase</keyword>
<evidence type="ECO:0000256" key="4">
    <source>
        <dbReference type="PIRSR" id="PIRSR000097-1"/>
    </source>
</evidence>
<dbReference type="RefSeq" id="WP_139075774.1">
    <property type="nucleotide sequence ID" value="NZ_VDFU01000004.1"/>
</dbReference>
<comment type="caution">
    <text evidence="8">The sequence shown here is derived from an EMBL/GenBank/DDBJ whole genome shotgun (WGS) entry which is preliminary data.</text>
</comment>
<organism evidence="8 9">
    <name type="scientific">Rubellimicrobium rubrum</name>
    <dbReference type="NCBI Taxonomy" id="2585369"/>
    <lineage>
        <taxon>Bacteria</taxon>
        <taxon>Pseudomonadati</taxon>
        <taxon>Pseudomonadota</taxon>
        <taxon>Alphaproteobacteria</taxon>
        <taxon>Rhodobacterales</taxon>
        <taxon>Roseobacteraceae</taxon>
        <taxon>Rubellimicrobium</taxon>
    </lineage>
</organism>
<dbReference type="InterPro" id="IPR018170">
    <property type="entry name" value="Aldo/ket_reductase_CS"/>
</dbReference>
<evidence type="ECO:0000259" key="7">
    <source>
        <dbReference type="Pfam" id="PF00248"/>
    </source>
</evidence>
<accession>A0A5C4MZF5</accession>
<name>A0A5C4MZF5_9RHOB</name>
<feature type="domain" description="NADP-dependent oxidoreductase" evidence="7">
    <location>
        <begin position="6"/>
        <end position="251"/>
    </location>
</feature>
<dbReference type="Pfam" id="PF00248">
    <property type="entry name" value="Aldo_ket_red"/>
    <property type="match status" value="1"/>
</dbReference>
<dbReference type="SUPFAM" id="SSF51430">
    <property type="entry name" value="NAD(P)-linked oxidoreductase"/>
    <property type="match status" value="1"/>
</dbReference>
<feature type="binding site" evidence="5">
    <location>
        <position position="97"/>
    </location>
    <ligand>
        <name>substrate</name>
    </ligand>
</feature>
<keyword evidence="9" id="KW-1185">Reference proteome</keyword>
<evidence type="ECO:0000256" key="5">
    <source>
        <dbReference type="PIRSR" id="PIRSR000097-2"/>
    </source>
</evidence>
<evidence type="ECO:0000256" key="6">
    <source>
        <dbReference type="PIRSR" id="PIRSR000097-3"/>
    </source>
</evidence>
<dbReference type="EMBL" id="VDFU01000004">
    <property type="protein sequence ID" value="TNC51653.1"/>
    <property type="molecule type" value="Genomic_DNA"/>
</dbReference>
<dbReference type="PIRSF" id="PIRSF000097">
    <property type="entry name" value="AKR"/>
    <property type="match status" value="1"/>
</dbReference>
<proteinExistence type="inferred from homology"/>
<dbReference type="GO" id="GO:1990002">
    <property type="term" value="F:methylglyoxal reductase (NADPH) (acetol producing) activity"/>
    <property type="evidence" value="ECO:0007669"/>
    <property type="project" value="TreeGrafter"/>
</dbReference>
<dbReference type="InterPro" id="IPR023210">
    <property type="entry name" value="NADP_OxRdtase_dom"/>
</dbReference>
<feature type="site" description="Lowers pKa of active site Tyr" evidence="6">
    <location>
        <position position="64"/>
    </location>
</feature>
<gene>
    <name evidence="8" type="ORF">FHG66_05710</name>
</gene>
<evidence type="ECO:0000256" key="1">
    <source>
        <dbReference type="ARBA" id="ARBA00007905"/>
    </source>
</evidence>
<dbReference type="OrthoDB" id="9768793at2"/>
<evidence type="ECO:0000256" key="3">
    <source>
        <dbReference type="ARBA" id="ARBA00023002"/>
    </source>
</evidence>
<feature type="active site" description="Proton donor" evidence="4">
    <location>
        <position position="39"/>
    </location>
</feature>
<dbReference type="AlphaFoldDB" id="A0A5C4MZF5"/>
<dbReference type="PANTHER" id="PTHR43827">
    <property type="entry name" value="2,5-DIKETO-D-GLUCONIC ACID REDUCTASE"/>
    <property type="match status" value="1"/>
</dbReference>
<dbReference type="PRINTS" id="PR00069">
    <property type="entry name" value="ALDKETRDTASE"/>
</dbReference>
<evidence type="ECO:0000313" key="9">
    <source>
        <dbReference type="Proteomes" id="UP000305887"/>
    </source>
</evidence>
<dbReference type="GO" id="GO:0051596">
    <property type="term" value="P:methylglyoxal catabolic process"/>
    <property type="evidence" value="ECO:0007669"/>
    <property type="project" value="TreeGrafter"/>
</dbReference>
<dbReference type="Proteomes" id="UP000305887">
    <property type="component" value="Unassembled WGS sequence"/>
</dbReference>
<dbReference type="Gene3D" id="3.20.20.100">
    <property type="entry name" value="NADP-dependent oxidoreductase domain"/>
    <property type="match status" value="1"/>
</dbReference>